<evidence type="ECO:0000313" key="2">
    <source>
        <dbReference type="EMBL" id="CAD8448901.1"/>
    </source>
</evidence>
<sequence length="289" mass="30168">MSAQMSARLASAFAGAASSRDLALSRRGASRAPRRVNTVVFAKGKGSKYRNAASDPYQAAIKSKEKKAKAAPKPTADRGPINHAFGADEPTEEYFLFARKVKADASGSTAVPETETSAAEKSAKSSENAQVAAALGMKPDDASANSAVASLGAWLPLGDISVEAGGDLDAVVAERAAILTSFAKRKHLKLLPILNDEILEFGVRVQRGPPRGADPTAVSAVACSALEWDPVVFGEFGTVKAELRLMQAMPALGKGKKNEMLTNAMDQIKAQQEKAAAAKRAAEEASTGE</sequence>
<accession>A0A7S0H0W8</accession>
<proteinExistence type="predicted"/>
<protein>
    <submittedName>
        <fullName evidence="2">Uncharacterized protein</fullName>
    </submittedName>
</protein>
<name>A0A7S0H0W8_MICPS</name>
<reference evidence="2" key="1">
    <citation type="submission" date="2021-01" db="EMBL/GenBank/DDBJ databases">
        <authorList>
            <person name="Corre E."/>
            <person name="Pelletier E."/>
            <person name="Niang G."/>
            <person name="Scheremetjew M."/>
            <person name="Finn R."/>
            <person name="Kale V."/>
            <person name="Holt S."/>
            <person name="Cochrane G."/>
            <person name="Meng A."/>
            <person name="Brown T."/>
            <person name="Cohen L."/>
        </authorList>
    </citation>
    <scope>NUCLEOTIDE SEQUENCE</scope>
    <source>
        <strain evidence="2">CCAC1681</strain>
    </source>
</reference>
<dbReference type="AlphaFoldDB" id="A0A7S0H0W8"/>
<organism evidence="2">
    <name type="scientific">Micromonas pusilla</name>
    <name type="common">Picoplanktonic green alga</name>
    <name type="synonym">Chromulina pusilla</name>
    <dbReference type="NCBI Taxonomy" id="38833"/>
    <lineage>
        <taxon>Eukaryota</taxon>
        <taxon>Viridiplantae</taxon>
        <taxon>Chlorophyta</taxon>
        <taxon>Mamiellophyceae</taxon>
        <taxon>Mamiellales</taxon>
        <taxon>Mamiellaceae</taxon>
        <taxon>Micromonas</taxon>
    </lineage>
</organism>
<evidence type="ECO:0000256" key="1">
    <source>
        <dbReference type="SAM" id="MobiDB-lite"/>
    </source>
</evidence>
<dbReference type="EMBL" id="HBEN01013019">
    <property type="protein sequence ID" value="CAD8448901.1"/>
    <property type="molecule type" value="Transcribed_RNA"/>
</dbReference>
<feature type="region of interest" description="Disordered" evidence="1">
    <location>
        <begin position="49"/>
        <end position="84"/>
    </location>
</feature>
<gene>
    <name evidence="2" type="ORF">MSP1401_LOCUS10855</name>
</gene>